<organism evidence="1 2">
    <name type="scientific">Mycobacteroides abscessus subsp. abscessus</name>
    <dbReference type="NCBI Taxonomy" id="1185650"/>
    <lineage>
        <taxon>Bacteria</taxon>
        <taxon>Bacillati</taxon>
        <taxon>Actinomycetota</taxon>
        <taxon>Actinomycetes</taxon>
        <taxon>Mycobacteriales</taxon>
        <taxon>Mycobacteriaceae</taxon>
        <taxon>Mycobacteroides</taxon>
        <taxon>Mycobacteroides abscessus</taxon>
    </lineage>
</organism>
<protein>
    <submittedName>
        <fullName evidence="1">Uncharacterized protein</fullName>
    </submittedName>
</protein>
<accession>A0AB38D383</accession>
<dbReference type="AlphaFoldDB" id="A0AB38D383"/>
<reference evidence="1 2" key="1">
    <citation type="submission" date="2016-11" db="EMBL/GenBank/DDBJ databases">
        <authorList>
            <consortium name="Pathogen Informatics"/>
        </authorList>
    </citation>
    <scope>NUCLEOTIDE SEQUENCE [LARGE SCALE GENOMIC DNA]</scope>
    <source>
        <strain evidence="1 2">104</strain>
    </source>
</reference>
<dbReference type="Proteomes" id="UP000185210">
    <property type="component" value="Unassembled WGS sequence"/>
</dbReference>
<gene>
    <name evidence="1" type="ORF">SAMEA2070301_03828</name>
</gene>
<evidence type="ECO:0000313" key="1">
    <source>
        <dbReference type="EMBL" id="SIB48023.1"/>
    </source>
</evidence>
<sequence>MLQREAHRGSQWELNLNERIANPGLQKLAYGRFPLTRFFGLLFIIRINPW</sequence>
<comment type="caution">
    <text evidence="1">The sequence shown here is derived from an EMBL/GenBank/DDBJ whole genome shotgun (WGS) entry which is preliminary data.</text>
</comment>
<name>A0AB38D383_9MYCO</name>
<proteinExistence type="predicted"/>
<dbReference type="EMBL" id="FSHM01000006">
    <property type="protein sequence ID" value="SIB48023.1"/>
    <property type="molecule type" value="Genomic_DNA"/>
</dbReference>
<evidence type="ECO:0000313" key="2">
    <source>
        <dbReference type="Proteomes" id="UP000185210"/>
    </source>
</evidence>